<dbReference type="NCBIfam" id="NF007139">
    <property type="entry name" value="PRK09585.1-3"/>
    <property type="match status" value="1"/>
</dbReference>
<comment type="function">
    <text evidence="1">Catalyzes the specific phosphorylation of 1,6-anhydro-N-acetylmuramic acid (anhMurNAc) with the simultaneous cleavage of the 1,6-anhydro ring, generating MurNAc-6-P. Is required for the utilization of anhMurNAc either imported from the medium or derived from its own cell wall murein, and thus plays a role in cell wall recycling.</text>
</comment>
<comment type="pathway">
    <text evidence="1">Cell wall biogenesis; peptidoglycan recycling.</text>
</comment>
<dbReference type="NCBIfam" id="NF007148">
    <property type="entry name" value="PRK09585.3-2"/>
    <property type="match status" value="1"/>
</dbReference>
<keyword evidence="3" id="KW-1185">Reference proteome</keyword>
<dbReference type="EMBL" id="CP063056">
    <property type="protein sequence ID" value="QPB41872.1"/>
    <property type="molecule type" value="Genomic_DNA"/>
</dbReference>
<dbReference type="HAMAP" id="MF_01270">
    <property type="entry name" value="AnhMurNAc_kinase"/>
    <property type="match status" value="1"/>
</dbReference>
<protein>
    <recommendedName>
        <fullName evidence="1">Anhydro-N-acetylmuramic acid kinase</fullName>
        <ecNumber evidence="1">2.7.1.170</ecNumber>
    </recommendedName>
    <alternativeName>
        <fullName evidence="1">AnhMurNAc kinase</fullName>
    </alternativeName>
</protein>
<dbReference type="InterPro" id="IPR043129">
    <property type="entry name" value="ATPase_NBD"/>
</dbReference>
<comment type="similarity">
    <text evidence="1">Belongs to the anhydro-N-acetylmuramic acid kinase family.</text>
</comment>
<keyword evidence="1" id="KW-0547">Nucleotide-binding</keyword>
<proteinExistence type="inferred from homology"/>
<accession>A0ABX6UVP1</accession>
<dbReference type="CDD" id="cd24050">
    <property type="entry name" value="ASKHA_NBD_ANMK"/>
    <property type="match status" value="1"/>
</dbReference>
<dbReference type="Proteomes" id="UP000663069">
    <property type="component" value="Chromosome"/>
</dbReference>
<dbReference type="InterPro" id="IPR005338">
    <property type="entry name" value="Anhydro_N_Ac-Mur_kinase"/>
</dbReference>
<evidence type="ECO:0000313" key="2">
    <source>
        <dbReference type="EMBL" id="QPB41872.1"/>
    </source>
</evidence>
<evidence type="ECO:0000256" key="1">
    <source>
        <dbReference type="HAMAP-Rule" id="MF_01270"/>
    </source>
</evidence>
<organism evidence="2 3">
    <name type="scientific">Rodentibacter haemolyticus</name>
    <dbReference type="NCBI Taxonomy" id="2778911"/>
    <lineage>
        <taxon>Bacteria</taxon>
        <taxon>Pseudomonadati</taxon>
        <taxon>Pseudomonadota</taxon>
        <taxon>Gammaproteobacteria</taxon>
        <taxon>Pasteurellales</taxon>
        <taxon>Pasteurellaceae</taxon>
        <taxon>Rodentibacter</taxon>
    </lineage>
</organism>
<comment type="pathway">
    <text evidence="1">Amino-sugar metabolism; 1,6-anhydro-N-acetylmuramate degradation.</text>
</comment>
<name>A0ABX6UVP1_9PAST</name>
<dbReference type="GO" id="GO:0016301">
    <property type="term" value="F:kinase activity"/>
    <property type="evidence" value="ECO:0007669"/>
    <property type="project" value="UniProtKB-KW"/>
</dbReference>
<keyword evidence="1 2" id="KW-0808">Transferase</keyword>
<sequence length="373" mass="40975">MKAKYYLGIMSGTSLDGVDVALVDFASAQPKLIAADFTPMPENLRTKITELVQSGKTDLQQFGELDHQLGLLYADCVNNFLQSQQISAEAVEAIGCHGQTVWHSPQGEFPFTMQIGDMNLVATRTGITTVGDFRRKDMAFGGQGAPLVPAFHQAIFFDPHYATAVLNIGGISNVSLLLPDQPIIGFDIGPGNTLLDQWIERHQGVSYDKNGEWGATGKINEALLNNLLDEPFFRQPPPKSTGREQFNLPWLAAKIEKTQEKTTALLLQDIQATLVEFTVRTISDSLNIDTALPKRLLVCGGGAKNTLMMQRLKHHLPQWAIYMTNDFGMDSDYVEAAAFAWLAYRRIYNQSGNLPEVTGAESAVSLGAIFPKP</sequence>
<dbReference type="PANTHER" id="PTHR30605:SF0">
    <property type="entry name" value="ANHYDRO-N-ACETYLMURAMIC ACID KINASE"/>
    <property type="match status" value="1"/>
</dbReference>
<feature type="binding site" evidence="1">
    <location>
        <begin position="12"/>
        <end position="19"/>
    </location>
    <ligand>
        <name>ATP</name>
        <dbReference type="ChEBI" id="CHEBI:30616"/>
    </ligand>
</feature>
<evidence type="ECO:0000313" key="3">
    <source>
        <dbReference type="Proteomes" id="UP000663069"/>
    </source>
</evidence>
<keyword evidence="1" id="KW-0119">Carbohydrate metabolism</keyword>
<keyword evidence="1 2" id="KW-0418">Kinase</keyword>
<keyword evidence="1" id="KW-0067">ATP-binding</keyword>
<dbReference type="RefSeq" id="WP_194811458.1">
    <property type="nucleotide sequence ID" value="NZ_CP063056.1"/>
</dbReference>
<dbReference type="EC" id="2.7.1.170" evidence="1"/>
<gene>
    <name evidence="1" type="primary">anmK</name>
    <name evidence="2" type="ORF">IHV77_08015</name>
</gene>
<dbReference type="PANTHER" id="PTHR30605">
    <property type="entry name" value="ANHYDRO-N-ACETYLMURAMIC ACID KINASE"/>
    <property type="match status" value="1"/>
</dbReference>
<dbReference type="SUPFAM" id="SSF53067">
    <property type="entry name" value="Actin-like ATPase domain"/>
    <property type="match status" value="1"/>
</dbReference>
<dbReference type="Pfam" id="PF03702">
    <property type="entry name" value="AnmK"/>
    <property type="match status" value="1"/>
</dbReference>
<reference evidence="2 3" key="1">
    <citation type="submission" date="2020-10" db="EMBL/GenBank/DDBJ databases">
        <title>Genome Sequencing of Rodentibacter spp. strain DSM111151.</title>
        <authorList>
            <person name="Benga L."/>
            <person name="Lautwein T."/>
        </authorList>
    </citation>
    <scope>NUCLEOTIDE SEQUENCE [LARGE SCALE GENOMIC DNA]</scope>
    <source>
        <strain evidence="2 3">DSM 111151</strain>
    </source>
</reference>
<dbReference type="Gene3D" id="3.30.420.40">
    <property type="match status" value="2"/>
</dbReference>
<comment type="catalytic activity">
    <reaction evidence="1">
        <text>1,6-anhydro-N-acetyl-beta-muramate + ATP + H2O = N-acetyl-D-muramate 6-phosphate + ADP + H(+)</text>
        <dbReference type="Rhea" id="RHEA:24952"/>
        <dbReference type="ChEBI" id="CHEBI:15377"/>
        <dbReference type="ChEBI" id="CHEBI:15378"/>
        <dbReference type="ChEBI" id="CHEBI:30616"/>
        <dbReference type="ChEBI" id="CHEBI:58690"/>
        <dbReference type="ChEBI" id="CHEBI:58722"/>
        <dbReference type="ChEBI" id="CHEBI:456216"/>
        <dbReference type="EC" id="2.7.1.170"/>
    </reaction>
</comment>